<dbReference type="NCBIfam" id="TIGR01496">
    <property type="entry name" value="DHPS"/>
    <property type="match status" value="1"/>
</dbReference>
<dbReference type="RefSeq" id="WP_013188441.1">
    <property type="nucleotide sequence ID" value="NC_014230.1"/>
</dbReference>
<reference evidence="14 15" key="1">
    <citation type="journal article" date="2010" name="J. Bacteriol.">
        <title>The complete genome sequence of Croceibacter atlanticus HTCC2559T.</title>
        <authorList>
            <person name="Oh H.M."/>
            <person name="Kang I."/>
            <person name="Ferriera S."/>
            <person name="Giovannoni S.J."/>
            <person name="Cho J.C."/>
        </authorList>
    </citation>
    <scope>NUCLEOTIDE SEQUENCE [LARGE SCALE GENOMIC DNA]</scope>
    <source>
        <strain evidence="15">ATCC BAA-628 / HTCC2559 / KCTC 12090</strain>
    </source>
</reference>
<dbReference type="EC" id="2.5.1.15" evidence="5 12"/>
<evidence type="ECO:0000256" key="1">
    <source>
        <dbReference type="ARBA" id="ARBA00000012"/>
    </source>
</evidence>
<evidence type="ECO:0000256" key="5">
    <source>
        <dbReference type="ARBA" id="ARBA00012458"/>
    </source>
</evidence>
<dbReference type="SUPFAM" id="SSF51717">
    <property type="entry name" value="Dihydropteroate synthetase-like"/>
    <property type="match status" value="1"/>
</dbReference>
<dbReference type="GO" id="GO:0004156">
    <property type="term" value="F:dihydropteroate synthase activity"/>
    <property type="evidence" value="ECO:0007669"/>
    <property type="project" value="UniProtKB-EC"/>
</dbReference>
<dbReference type="GO" id="GO:0046654">
    <property type="term" value="P:tetrahydrofolate biosynthetic process"/>
    <property type="evidence" value="ECO:0007669"/>
    <property type="project" value="UniProtKB-UniPathway"/>
</dbReference>
<protein>
    <recommendedName>
        <fullName evidence="6 12">Dihydropteroate synthase</fullName>
        <shortName evidence="12">DHPS</shortName>
        <ecNumber evidence="5 12">2.5.1.15</ecNumber>
    </recommendedName>
    <alternativeName>
        <fullName evidence="11 12">Dihydropteroate pyrophosphorylase</fullName>
    </alternativeName>
</protein>
<dbReference type="Pfam" id="PF00809">
    <property type="entry name" value="Pterin_bind"/>
    <property type="match status" value="1"/>
</dbReference>
<evidence type="ECO:0000256" key="4">
    <source>
        <dbReference type="ARBA" id="ARBA00009503"/>
    </source>
</evidence>
<dbReference type="InterPro" id="IPR000489">
    <property type="entry name" value="Pterin-binding_dom"/>
</dbReference>
<evidence type="ECO:0000256" key="9">
    <source>
        <dbReference type="ARBA" id="ARBA00022842"/>
    </source>
</evidence>
<dbReference type="PROSITE" id="PS50972">
    <property type="entry name" value="PTERIN_BINDING"/>
    <property type="match status" value="1"/>
</dbReference>
<evidence type="ECO:0000259" key="13">
    <source>
        <dbReference type="PROSITE" id="PS50972"/>
    </source>
</evidence>
<dbReference type="UniPathway" id="UPA00077">
    <property type="reaction ID" value="UER00156"/>
</dbReference>
<gene>
    <name evidence="14" type="ordered locus">CA2559_13508</name>
</gene>
<name>A3UB74_CROAH</name>
<dbReference type="GO" id="GO:0046656">
    <property type="term" value="P:folic acid biosynthetic process"/>
    <property type="evidence" value="ECO:0007669"/>
    <property type="project" value="UniProtKB-KW"/>
</dbReference>
<comment type="similarity">
    <text evidence="4 12">Belongs to the DHPS family.</text>
</comment>
<feature type="domain" description="Pterin-binding" evidence="13">
    <location>
        <begin position="23"/>
        <end position="275"/>
    </location>
</feature>
<dbReference type="GO" id="GO:0005829">
    <property type="term" value="C:cytosol"/>
    <property type="evidence" value="ECO:0007669"/>
    <property type="project" value="TreeGrafter"/>
</dbReference>
<evidence type="ECO:0000313" key="14">
    <source>
        <dbReference type="EMBL" id="EAP87060.1"/>
    </source>
</evidence>
<dbReference type="InterPro" id="IPR006390">
    <property type="entry name" value="DHP_synth_dom"/>
</dbReference>
<dbReference type="AlphaFoldDB" id="A3UB74"/>
<dbReference type="PANTHER" id="PTHR20941:SF1">
    <property type="entry name" value="FOLIC ACID SYNTHESIS PROTEIN FOL1"/>
    <property type="match status" value="1"/>
</dbReference>
<evidence type="ECO:0000313" key="15">
    <source>
        <dbReference type="Proteomes" id="UP000002297"/>
    </source>
</evidence>
<sequence>MAFSNTSSLTINCNGSLIDLKSPKVMGILNVTPDSFYDGGTYSKLSDVLKHVEHMLTNGATFIDVGAYSSRPNADDVSETEELERSVPVIEAISKTFPEALISIDTFRSSIAKACVNAGASLVNDISAGQLDKEMMPTVATLQVPYIMMHMKGTPQTMTSNTNYDNLTKDILFYFSEKISEANTLGINDIILDVGFGFSKTREQNFELLDHLDSFNITGLPMLVGLSRKSTIYKTLNTTASKALNGTTAMHAWALQQGSNILRVHDVKEAMEVITLYNALKSN</sequence>
<dbReference type="FunFam" id="3.20.20.20:FF:000006">
    <property type="entry name" value="Dihydropteroate synthase"/>
    <property type="match status" value="1"/>
</dbReference>
<dbReference type="EMBL" id="CP002046">
    <property type="protein sequence ID" value="EAP87060.1"/>
    <property type="molecule type" value="Genomic_DNA"/>
</dbReference>
<dbReference type="GO" id="GO:0046872">
    <property type="term" value="F:metal ion binding"/>
    <property type="evidence" value="ECO:0007669"/>
    <property type="project" value="UniProtKB-KW"/>
</dbReference>
<evidence type="ECO:0000256" key="6">
    <source>
        <dbReference type="ARBA" id="ARBA00016919"/>
    </source>
</evidence>
<evidence type="ECO:0000256" key="12">
    <source>
        <dbReference type="RuleBase" id="RU361205"/>
    </source>
</evidence>
<organism evidence="14 15">
    <name type="scientific">Croceibacter atlanticus (strain ATCC BAA-628 / JCM 21780 / CIP 108009 / IAM 15332 / KCTC 12090 / HTCC2559)</name>
    <dbReference type="NCBI Taxonomy" id="216432"/>
    <lineage>
        <taxon>Bacteria</taxon>
        <taxon>Pseudomonadati</taxon>
        <taxon>Bacteroidota</taxon>
        <taxon>Flavobacteriia</taxon>
        <taxon>Flavobacteriales</taxon>
        <taxon>Flavobacteriaceae</taxon>
        <taxon>Croceibacter</taxon>
    </lineage>
</organism>
<evidence type="ECO:0000256" key="2">
    <source>
        <dbReference type="ARBA" id="ARBA00001946"/>
    </source>
</evidence>
<dbReference type="KEGG" id="cat:CA2559_13508"/>
<dbReference type="STRING" id="216432.CA2559_13508"/>
<evidence type="ECO:0000256" key="8">
    <source>
        <dbReference type="ARBA" id="ARBA00022723"/>
    </source>
</evidence>
<keyword evidence="15" id="KW-1185">Reference proteome</keyword>
<comment type="cofactor">
    <cofactor evidence="2 12">
        <name>Mg(2+)</name>
        <dbReference type="ChEBI" id="CHEBI:18420"/>
    </cofactor>
</comment>
<dbReference type="eggNOG" id="COG0294">
    <property type="taxonomic scope" value="Bacteria"/>
</dbReference>
<dbReference type="Proteomes" id="UP000002297">
    <property type="component" value="Chromosome"/>
</dbReference>
<keyword evidence="7 12" id="KW-0808">Transferase</keyword>
<dbReference type="Gene3D" id="3.20.20.20">
    <property type="entry name" value="Dihydropteroate synthase-like"/>
    <property type="match status" value="1"/>
</dbReference>
<comment type="catalytic activity">
    <reaction evidence="1">
        <text>(7,8-dihydropterin-6-yl)methyl diphosphate + 4-aminobenzoate = 7,8-dihydropteroate + diphosphate</text>
        <dbReference type="Rhea" id="RHEA:19949"/>
        <dbReference type="ChEBI" id="CHEBI:17836"/>
        <dbReference type="ChEBI" id="CHEBI:17839"/>
        <dbReference type="ChEBI" id="CHEBI:33019"/>
        <dbReference type="ChEBI" id="CHEBI:72950"/>
        <dbReference type="EC" id="2.5.1.15"/>
    </reaction>
</comment>
<evidence type="ECO:0000256" key="3">
    <source>
        <dbReference type="ARBA" id="ARBA00004763"/>
    </source>
</evidence>
<dbReference type="HOGENOM" id="CLU_008023_0_2_10"/>
<dbReference type="PROSITE" id="PS00792">
    <property type="entry name" value="DHPS_1"/>
    <property type="match status" value="1"/>
</dbReference>
<evidence type="ECO:0000256" key="10">
    <source>
        <dbReference type="ARBA" id="ARBA00022909"/>
    </source>
</evidence>
<dbReference type="InterPro" id="IPR045031">
    <property type="entry name" value="DHP_synth-like"/>
</dbReference>
<dbReference type="GeneID" id="89454410"/>
<keyword evidence="10 12" id="KW-0289">Folate biosynthesis</keyword>
<evidence type="ECO:0000256" key="7">
    <source>
        <dbReference type="ARBA" id="ARBA00022679"/>
    </source>
</evidence>
<evidence type="ECO:0000256" key="11">
    <source>
        <dbReference type="ARBA" id="ARBA00030193"/>
    </source>
</evidence>
<dbReference type="OrthoDB" id="9811744at2"/>
<keyword evidence="8 12" id="KW-0479">Metal-binding</keyword>
<comment type="function">
    <text evidence="12">Catalyzes the condensation of para-aminobenzoate (pABA) with 6-hydroxymethyl-7,8-dihydropterin diphosphate (DHPt-PP) to form 7,8-dihydropteroate (H2Pte), the immediate precursor of folate derivatives.</text>
</comment>
<dbReference type="CDD" id="cd00739">
    <property type="entry name" value="DHPS"/>
    <property type="match status" value="1"/>
</dbReference>
<accession>A3UB74</accession>
<comment type="pathway">
    <text evidence="3 12">Cofactor biosynthesis; tetrahydrofolate biosynthesis; 7,8-dihydrofolate from 2-amino-4-hydroxy-6-hydroxymethyl-7,8-dihydropteridine diphosphate and 4-aminobenzoate: step 1/2.</text>
</comment>
<dbReference type="InterPro" id="IPR011005">
    <property type="entry name" value="Dihydropteroate_synth-like_sf"/>
</dbReference>
<keyword evidence="9 12" id="KW-0460">Magnesium</keyword>
<dbReference type="PANTHER" id="PTHR20941">
    <property type="entry name" value="FOLATE SYNTHESIS PROTEINS"/>
    <property type="match status" value="1"/>
</dbReference>
<proteinExistence type="inferred from homology"/>